<evidence type="ECO:0000259" key="1">
    <source>
        <dbReference type="PROSITE" id="PS51192"/>
    </source>
</evidence>
<dbReference type="GO" id="GO:0004519">
    <property type="term" value="F:endonuclease activity"/>
    <property type="evidence" value="ECO:0007669"/>
    <property type="project" value="UniProtKB-KW"/>
</dbReference>
<keyword evidence="2" id="KW-0255">Endonuclease</keyword>
<comment type="caution">
    <text evidence="2">The sequence shown here is derived from an EMBL/GenBank/DDBJ whole genome shotgun (WGS) entry which is preliminary data.</text>
</comment>
<keyword evidence="2" id="KW-0378">Hydrolase</keyword>
<dbReference type="EMBL" id="JARJFB010000031">
    <property type="protein sequence ID" value="MEA0970610.1"/>
    <property type="molecule type" value="Genomic_DNA"/>
</dbReference>
<dbReference type="PANTHER" id="PTHR47396:SF1">
    <property type="entry name" value="ATP-DEPENDENT HELICASE IRC3-RELATED"/>
    <property type="match status" value="1"/>
</dbReference>
<proteinExistence type="predicted"/>
<reference evidence="2 3" key="1">
    <citation type="submission" date="2023-03" db="EMBL/GenBank/DDBJ databases">
        <title>Host association and intracellularity evolved multiple times independently in the Rickettsiales.</title>
        <authorList>
            <person name="Castelli M."/>
            <person name="Nardi T."/>
            <person name="Gammuto L."/>
            <person name="Bellinzona G."/>
            <person name="Sabaneyeva E."/>
            <person name="Potekhin A."/>
            <person name="Serra V."/>
            <person name="Petroni G."/>
            <person name="Sassera D."/>
        </authorList>
    </citation>
    <scope>NUCLEOTIDE SEQUENCE [LARGE SCALE GENOMIC DNA]</scope>
    <source>
        <strain evidence="2 3">Sr 2-6</strain>
    </source>
</reference>
<dbReference type="InterPro" id="IPR006935">
    <property type="entry name" value="Helicase/UvrB_N"/>
</dbReference>
<evidence type="ECO:0000313" key="2">
    <source>
        <dbReference type="EMBL" id="MEA0970610.1"/>
    </source>
</evidence>
<sequence>MMKLKNYQEKALEVLRTFLESCRFEGVNKAYDKIQYERYNNNSYKPFQSLENLENVPYVCLRLPTGGGKTLLSAYTIAIAGNSFIEKEYPLTLWLVPTKAIKSQTLETLQNPNHANYKVLENAFNGKFKVFDIADFRQIRPQDISDSICIVISTFASLRFKDTEGRKAYDHDENLEPHFRAIIPSSPEGMDKSEDGKIKFSFANLLNWHRPLVIVDEAHNAKTPLSIDVLRRINAVCVIEYTATPAKNSNVITSVSASELKAEQMIKLPIILSEHISWEQAVTSSIQTRKRLEEVAAKDEDYIRPIILFQAESKDKEITVEVLAKYLIENEGIDRKQIAIVTGDQKELDSINLFDQNCQIRYVITVEALKEGWDCSFAYVLCSVANTKSAVSVEQLLGRVLRMPYAKTRTQAELNKAYAYVSSKSWTHAVSQLRDHLVNMGFEGQEAEECIYSQPPLPISETQSNTFTNNQFTINLTTPPDLSSLDLVERSKVVVTDVHERLYELKVQEGMSRNLAEKLLVTIKDPKDKKEFAIKSNIYINHQLENLCPAQRGEIFAIPQLCLNFGDNIELAEPELCLDTDGWNLLDYPMLLTQDEFAVDEKGKQYTADIVGQRIKITPLDKVEQSSFSGIHTEMSEKELCHWLDKQLKSSDIKQEILLEFLRCIIKSLLGREDLDIAKLIGGRHLLRKVLREKIVSYRKQALENGYQLCMFGNEAIAIVSPKDRSFSFDPNYPANNFYDGKLGFNKHYYSRIAMMNQEEAECASVIDQNPDVKYWVRNLERNPEHAFWLPTPTDRFYPDFVAKLHDGRIIIVEYKGGHLRNEDTEEKERIGKVWAEKSRNLFLVAWEKDKKGRESLRQNSKFLI</sequence>
<organism evidence="2 3">
    <name type="scientific">Candidatus Megaera venefica</name>
    <dbReference type="NCBI Taxonomy" id="2055910"/>
    <lineage>
        <taxon>Bacteria</taxon>
        <taxon>Pseudomonadati</taxon>
        <taxon>Pseudomonadota</taxon>
        <taxon>Alphaproteobacteria</taxon>
        <taxon>Rickettsiales</taxon>
        <taxon>Rickettsiaceae</taxon>
        <taxon>Candidatus Megaera</taxon>
    </lineage>
</organism>
<dbReference type="SUPFAM" id="SSF52540">
    <property type="entry name" value="P-loop containing nucleoside triphosphate hydrolases"/>
    <property type="match status" value="1"/>
</dbReference>
<gene>
    <name evidence="2" type="ORF">Megvenef_00577</name>
</gene>
<feature type="domain" description="Helicase ATP-binding" evidence="1">
    <location>
        <begin position="50"/>
        <end position="263"/>
    </location>
</feature>
<dbReference type="SMART" id="SM00487">
    <property type="entry name" value="DEXDc"/>
    <property type="match status" value="1"/>
</dbReference>
<keyword evidence="3" id="KW-1185">Reference proteome</keyword>
<dbReference type="Gene3D" id="3.40.50.300">
    <property type="entry name" value="P-loop containing nucleotide triphosphate hydrolases"/>
    <property type="match status" value="2"/>
</dbReference>
<dbReference type="InterPro" id="IPR027417">
    <property type="entry name" value="P-loop_NTPase"/>
</dbReference>
<keyword evidence="2" id="KW-0540">Nuclease</keyword>
<dbReference type="InterPro" id="IPR050742">
    <property type="entry name" value="Helicase_Restrict-Modif_Enz"/>
</dbReference>
<evidence type="ECO:0000313" key="3">
    <source>
        <dbReference type="Proteomes" id="UP001291687"/>
    </source>
</evidence>
<protein>
    <submittedName>
        <fullName evidence="2">Restriction endonuclease subunit R</fullName>
    </submittedName>
</protein>
<dbReference type="Pfam" id="PF04851">
    <property type="entry name" value="ResIII"/>
    <property type="match status" value="1"/>
</dbReference>
<dbReference type="Proteomes" id="UP001291687">
    <property type="component" value="Unassembled WGS sequence"/>
</dbReference>
<name>A0ABU5NBR4_9RICK</name>
<accession>A0ABU5NBR4</accession>
<dbReference type="InterPro" id="IPR014001">
    <property type="entry name" value="Helicase_ATP-bd"/>
</dbReference>
<dbReference type="RefSeq" id="WP_322776514.1">
    <property type="nucleotide sequence ID" value="NZ_JARJFB010000031.1"/>
</dbReference>
<dbReference type="PROSITE" id="PS51192">
    <property type="entry name" value="HELICASE_ATP_BIND_1"/>
    <property type="match status" value="1"/>
</dbReference>
<dbReference type="PANTHER" id="PTHR47396">
    <property type="entry name" value="TYPE I RESTRICTION ENZYME ECOKI R PROTEIN"/>
    <property type="match status" value="1"/>
</dbReference>